<evidence type="ECO:0000313" key="2">
    <source>
        <dbReference type="EMBL" id="WND02269.1"/>
    </source>
</evidence>
<organism evidence="2 3">
    <name type="scientific">Temperatibacter marinus</name>
    <dbReference type="NCBI Taxonomy" id="1456591"/>
    <lineage>
        <taxon>Bacteria</taxon>
        <taxon>Pseudomonadati</taxon>
        <taxon>Pseudomonadota</taxon>
        <taxon>Alphaproteobacteria</taxon>
        <taxon>Kordiimonadales</taxon>
        <taxon>Temperatibacteraceae</taxon>
        <taxon>Temperatibacter</taxon>
    </lineage>
</organism>
<feature type="zinc finger region" description="dksA C4-type" evidence="1">
    <location>
        <begin position="85"/>
        <end position="109"/>
    </location>
</feature>
<gene>
    <name evidence="2" type="ORF">QGN29_11995</name>
</gene>
<dbReference type="PROSITE" id="PS51128">
    <property type="entry name" value="ZF_DKSA_2"/>
    <property type="match status" value="1"/>
</dbReference>
<dbReference type="EMBL" id="CP123872">
    <property type="protein sequence ID" value="WND02269.1"/>
    <property type="molecule type" value="Genomic_DNA"/>
</dbReference>
<evidence type="ECO:0000313" key="3">
    <source>
        <dbReference type="Proteomes" id="UP001268683"/>
    </source>
</evidence>
<proteinExistence type="predicted"/>
<evidence type="ECO:0000256" key="1">
    <source>
        <dbReference type="PROSITE-ProRule" id="PRU00510"/>
    </source>
</evidence>
<dbReference type="Gene3D" id="1.20.120.910">
    <property type="entry name" value="DksA, coiled-coil domain"/>
    <property type="match status" value="1"/>
</dbReference>
<sequence>MDTTDKTYWHKKLVDQRALLLSLDEDSKNSRNTVELDQTKVGRLSRMDALQEQAMNSAVSTRRKLELNRIEAALNRLQDDEFGFCIECGEDIHQKRLELDPSIAICVQCRC</sequence>
<dbReference type="PANTHER" id="PTHR33823:SF4">
    <property type="entry name" value="GENERAL STRESS PROTEIN 16O"/>
    <property type="match status" value="1"/>
</dbReference>
<dbReference type="PANTHER" id="PTHR33823">
    <property type="entry name" value="RNA POLYMERASE-BINDING TRANSCRIPTION FACTOR DKSA-RELATED"/>
    <property type="match status" value="1"/>
</dbReference>
<name>A0AA52EGV2_9PROT</name>
<reference evidence="2" key="1">
    <citation type="submission" date="2023-04" db="EMBL/GenBank/DDBJ databases">
        <title>Complete genome sequence of Temperatibacter marinus.</title>
        <authorList>
            <person name="Rong J.-C."/>
            <person name="Yi M.-L."/>
            <person name="Zhao Q."/>
        </authorList>
    </citation>
    <scope>NUCLEOTIDE SEQUENCE</scope>
    <source>
        <strain evidence="2">NBRC 110045</strain>
    </source>
</reference>
<dbReference type="RefSeq" id="WP_310798105.1">
    <property type="nucleotide sequence ID" value="NZ_CP123872.1"/>
</dbReference>
<dbReference type="KEGG" id="tmk:QGN29_11995"/>
<dbReference type="AlphaFoldDB" id="A0AA52EGV2"/>
<dbReference type="Proteomes" id="UP001268683">
    <property type="component" value="Chromosome"/>
</dbReference>
<dbReference type="SUPFAM" id="SSF57716">
    <property type="entry name" value="Glucocorticoid receptor-like (DNA-binding domain)"/>
    <property type="match status" value="1"/>
</dbReference>
<keyword evidence="3" id="KW-1185">Reference proteome</keyword>
<accession>A0AA52EGV2</accession>
<protein>
    <submittedName>
        <fullName evidence="2">TraR/DksA family transcriptional regulator</fullName>
    </submittedName>
</protein>